<keyword evidence="7" id="KW-0690">Ribosome biogenesis</keyword>
<dbReference type="SUPFAM" id="SSF55486">
    <property type="entry name" value="Metalloproteases ('zincins'), catalytic domain"/>
    <property type="match status" value="1"/>
</dbReference>
<keyword evidence="5 7" id="KW-0378">Hydrolase</keyword>
<dbReference type="HOGENOM" id="CLU_106710_3_3_10"/>
<dbReference type="HAMAP" id="MF_00009">
    <property type="entry name" value="Endoribonucl_YbeY"/>
    <property type="match status" value="1"/>
</dbReference>
<keyword evidence="4 7" id="KW-0255">Endonuclease</keyword>
<keyword evidence="3 7" id="KW-0479">Metal-binding</keyword>
<dbReference type="eggNOG" id="COG0319">
    <property type="taxonomic scope" value="Bacteria"/>
</dbReference>
<dbReference type="EMBL" id="HG934468">
    <property type="protein sequence ID" value="CDN31684.1"/>
    <property type="molecule type" value="Genomic_DNA"/>
</dbReference>
<dbReference type="STRING" id="1433126.BN938_1597"/>
<gene>
    <name evidence="7" type="primary">ybeY</name>
    <name evidence="8" type="ORF">BN938_1597</name>
</gene>
<comment type="cofactor">
    <cofactor evidence="7">
        <name>Zn(2+)</name>
        <dbReference type="ChEBI" id="CHEBI:29105"/>
    </cofactor>
    <text evidence="7">Binds 1 zinc ion.</text>
</comment>
<evidence type="ECO:0000256" key="6">
    <source>
        <dbReference type="ARBA" id="ARBA00022833"/>
    </source>
</evidence>
<feature type="binding site" evidence="7">
    <location>
        <position position="101"/>
    </location>
    <ligand>
        <name>Zn(2+)</name>
        <dbReference type="ChEBI" id="CHEBI:29105"/>
        <note>catalytic</note>
    </ligand>
</feature>
<keyword evidence="2 7" id="KW-0540">Nuclease</keyword>
<comment type="function">
    <text evidence="7">Single strand-specific metallo-endoribonuclease involved in late-stage 70S ribosome quality control and in maturation of the 3' terminus of the 16S rRNA.</text>
</comment>
<dbReference type="Gene3D" id="3.40.390.30">
    <property type="entry name" value="Metalloproteases ('zincins'), catalytic domain"/>
    <property type="match status" value="1"/>
</dbReference>
<evidence type="ECO:0000256" key="3">
    <source>
        <dbReference type="ARBA" id="ARBA00022723"/>
    </source>
</evidence>
<dbReference type="GO" id="GO:0008270">
    <property type="term" value="F:zinc ion binding"/>
    <property type="evidence" value="ECO:0007669"/>
    <property type="project" value="UniProtKB-UniRule"/>
</dbReference>
<dbReference type="NCBIfam" id="TIGR00043">
    <property type="entry name" value="rRNA maturation RNase YbeY"/>
    <property type="match status" value="1"/>
</dbReference>
<dbReference type="InterPro" id="IPR023091">
    <property type="entry name" value="MetalPrtase_cat_dom_sf_prd"/>
</dbReference>
<evidence type="ECO:0000256" key="5">
    <source>
        <dbReference type="ARBA" id="ARBA00022801"/>
    </source>
</evidence>
<dbReference type="PANTHER" id="PTHR46986">
    <property type="entry name" value="ENDORIBONUCLEASE YBEY, CHLOROPLASTIC"/>
    <property type="match status" value="1"/>
</dbReference>
<evidence type="ECO:0000256" key="2">
    <source>
        <dbReference type="ARBA" id="ARBA00022722"/>
    </source>
</evidence>
<dbReference type="Pfam" id="PF02130">
    <property type="entry name" value="YbeY"/>
    <property type="match status" value="1"/>
</dbReference>
<keyword evidence="7" id="KW-0963">Cytoplasm</keyword>
<accession>A0A060RDC5</accession>
<comment type="similarity">
    <text evidence="1 7">Belongs to the endoribonuclease YbeY family.</text>
</comment>
<name>A0A060RDC5_9BACT</name>
<dbReference type="GO" id="GO:0005737">
    <property type="term" value="C:cytoplasm"/>
    <property type="evidence" value="ECO:0007669"/>
    <property type="project" value="UniProtKB-SubCell"/>
</dbReference>
<feature type="binding site" evidence="7">
    <location>
        <position position="105"/>
    </location>
    <ligand>
        <name>Zn(2+)</name>
        <dbReference type="ChEBI" id="CHEBI:29105"/>
        <note>catalytic</note>
    </ligand>
</feature>
<organism evidence="8 9">
    <name type="scientific">Mucinivorans hirudinis</name>
    <dbReference type="NCBI Taxonomy" id="1433126"/>
    <lineage>
        <taxon>Bacteria</taxon>
        <taxon>Pseudomonadati</taxon>
        <taxon>Bacteroidota</taxon>
        <taxon>Bacteroidia</taxon>
        <taxon>Bacteroidales</taxon>
        <taxon>Rikenellaceae</taxon>
        <taxon>Mucinivorans</taxon>
    </lineage>
</organism>
<sequence length="136" mass="15639">MIDVEQAIGEASRVSQWIREAIIEENYRLGEITIALCSDSYIHNENVRFLGHDCATDIITFDYSKRGKLSGDLLISVETVAANAQEYGVSFDEELMRVVIHGVLHMCGYGDKEEQEQMVMRSREDYYLEKLFHVKL</sequence>
<comment type="subcellular location">
    <subcellularLocation>
        <location evidence="7">Cytoplasm</location>
    </subcellularLocation>
</comment>
<dbReference type="GO" id="GO:0004222">
    <property type="term" value="F:metalloendopeptidase activity"/>
    <property type="evidence" value="ECO:0007669"/>
    <property type="project" value="InterPro"/>
</dbReference>
<evidence type="ECO:0000256" key="1">
    <source>
        <dbReference type="ARBA" id="ARBA00010875"/>
    </source>
</evidence>
<keyword evidence="9" id="KW-1185">Reference proteome</keyword>
<evidence type="ECO:0000256" key="4">
    <source>
        <dbReference type="ARBA" id="ARBA00022759"/>
    </source>
</evidence>
<dbReference type="PANTHER" id="PTHR46986:SF1">
    <property type="entry name" value="ENDORIBONUCLEASE YBEY, CHLOROPLASTIC"/>
    <property type="match status" value="1"/>
</dbReference>
<dbReference type="Proteomes" id="UP000027616">
    <property type="component" value="Chromosome I"/>
</dbReference>
<dbReference type="GO" id="GO:0006364">
    <property type="term" value="P:rRNA processing"/>
    <property type="evidence" value="ECO:0007669"/>
    <property type="project" value="UniProtKB-UniRule"/>
</dbReference>
<evidence type="ECO:0000256" key="7">
    <source>
        <dbReference type="HAMAP-Rule" id="MF_00009"/>
    </source>
</evidence>
<protein>
    <recommendedName>
        <fullName evidence="7">Endoribonuclease YbeY</fullName>
        <ecNumber evidence="7">3.1.-.-</ecNumber>
    </recommendedName>
</protein>
<keyword evidence="6 7" id="KW-0862">Zinc</keyword>
<reference evidence="8 9" key="1">
    <citation type="journal article" date="2015" name="Genome Announc.">
        <title>Complete Genome Sequence of the Novel Leech Symbiont Mucinivorans hirudinis M3T.</title>
        <authorList>
            <person name="Nelson M.C."/>
            <person name="Bomar L."/>
            <person name="Graf J."/>
        </authorList>
    </citation>
    <scope>NUCLEOTIDE SEQUENCE [LARGE SCALE GENOMIC DNA]</scope>
    <source>
        <strain evidence="9">M3</strain>
    </source>
</reference>
<proteinExistence type="inferred from homology"/>
<dbReference type="GO" id="GO:0004521">
    <property type="term" value="F:RNA endonuclease activity"/>
    <property type="evidence" value="ECO:0007669"/>
    <property type="project" value="UniProtKB-UniRule"/>
</dbReference>
<dbReference type="AlphaFoldDB" id="A0A060RDC5"/>
<keyword evidence="7" id="KW-0698">rRNA processing</keyword>
<dbReference type="EC" id="3.1.-.-" evidence="7"/>
<evidence type="ECO:0000313" key="9">
    <source>
        <dbReference type="Proteomes" id="UP000027616"/>
    </source>
</evidence>
<evidence type="ECO:0000313" key="8">
    <source>
        <dbReference type="EMBL" id="CDN31684.1"/>
    </source>
</evidence>
<feature type="binding site" evidence="7">
    <location>
        <position position="111"/>
    </location>
    <ligand>
        <name>Zn(2+)</name>
        <dbReference type="ChEBI" id="CHEBI:29105"/>
        <note>catalytic</note>
    </ligand>
</feature>
<dbReference type="InterPro" id="IPR002036">
    <property type="entry name" value="YbeY"/>
</dbReference>
<dbReference type="KEGG" id="rbc:BN938_1597"/>